<gene>
    <name evidence="1" type="ORF">M9Y10_027729</name>
</gene>
<keyword evidence="2" id="KW-1185">Reference proteome</keyword>
<dbReference type="Proteomes" id="UP001470230">
    <property type="component" value="Unassembled WGS sequence"/>
</dbReference>
<sequence length="79" mass="8895">MWRATELMKKVGPLLNKDLNEAVNESAQSFIDTASEDVINHITYSYIKTSKRYYSTSNLKMNSTAGYTSIKRAVSGNKI</sequence>
<comment type="caution">
    <text evidence="1">The sequence shown here is derived from an EMBL/GenBank/DDBJ whole genome shotgun (WGS) entry which is preliminary data.</text>
</comment>
<proteinExistence type="predicted"/>
<accession>A0ABR2H3U1</accession>
<evidence type="ECO:0000313" key="1">
    <source>
        <dbReference type="EMBL" id="KAK8840898.1"/>
    </source>
</evidence>
<protein>
    <submittedName>
        <fullName evidence="1">Uncharacterized protein</fullName>
    </submittedName>
</protein>
<organism evidence="1 2">
    <name type="scientific">Tritrichomonas musculus</name>
    <dbReference type="NCBI Taxonomy" id="1915356"/>
    <lineage>
        <taxon>Eukaryota</taxon>
        <taxon>Metamonada</taxon>
        <taxon>Parabasalia</taxon>
        <taxon>Tritrichomonadida</taxon>
        <taxon>Tritrichomonadidae</taxon>
        <taxon>Tritrichomonas</taxon>
    </lineage>
</organism>
<name>A0ABR2H3U1_9EUKA</name>
<dbReference type="EMBL" id="JAPFFF010000043">
    <property type="protein sequence ID" value="KAK8840898.1"/>
    <property type="molecule type" value="Genomic_DNA"/>
</dbReference>
<evidence type="ECO:0000313" key="2">
    <source>
        <dbReference type="Proteomes" id="UP001470230"/>
    </source>
</evidence>
<reference evidence="1 2" key="1">
    <citation type="submission" date="2024-04" db="EMBL/GenBank/DDBJ databases">
        <title>Tritrichomonas musculus Genome.</title>
        <authorList>
            <person name="Alves-Ferreira E."/>
            <person name="Grigg M."/>
            <person name="Lorenzi H."/>
            <person name="Galac M."/>
        </authorList>
    </citation>
    <scope>NUCLEOTIDE SEQUENCE [LARGE SCALE GENOMIC DNA]</scope>
    <source>
        <strain evidence="1 2">EAF2021</strain>
    </source>
</reference>